<comment type="caution">
    <text evidence="3">The sequence shown here is derived from an EMBL/GenBank/DDBJ whole genome shotgun (WGS) entry which is preliminary data.</text>
</comment>
<protein>
    <submittedName>
        <fullName evidence="3">Uncharacterized protein</fullName>
    </submittedName>
</protein>
<evidence type="ECO:0000256" key="2">
    <source>
        <dbReference type="ARBA" id="ARBA00022803"/>
    </source>
</evidence>
<evidence type="ECO:0000313" key="3">
    <source>
        <dbReference type="EMBL" id="KAF9473905.1"/>
    </source>
</evidence>
<dbReference type="InterPro" id="IPR019734">
    <property type="entry name" value="TPR_rpt"/>
</dbReference>
<reference evidence="3" key="1">
    <citation type="submission" date="2020-11" db="EMBL/GenBank/DDBJ databases">
        <authorList>
            <consortium name="DOE Joint Genome Institute"/>
            <person name="Ahrendt S."/>
            <person name="Riley R."/>
            <person name="Andreopoulos W."/>
            <person name="Labutti K."/>
            <person name="Pangilinan J."/>
            <person name="Ruiz-Duenas F.J."/>
            <person name="Barrasa J.M."/>
            <person name="Sanchez-Garcia M."/>
            <person name="Camarero S."/>
            <person name="Miyauchi S."/>
            <person name="Serrano A."/>
            <person name="Linde D."/>
            <person name="Babiker R."/>
            <person name="Drula E."/>
            <person name="Ayuso-Fernandez I."/>
            <person name="Pacheco R."/>
            <person name="Padilla G."/>
            <person name="Ferreira P."/>
            <person name="Barriuso J."/>
            <person name="Kellner H."/>
            <person name="Castanera R."/>
            <person name="Alfaro M."/>
            <person name="Ramirez L."/>
            <person name="Pisabarro A.G."/>
            <person name="Kuo A."/>
            <person name="Tritt A."/>
            <person name="Lipzen A."/>
            <person name="He G."/>
            <person name="Yan M."/>
            <person name="Ng V."/>
            <person name="Cullen D."/>
            <person name="Martin F."/>
            <person name="Rosso M.-N."/>
            <person name="Henrissat B."/>
            <person name="Hibbett D."/>
            <person name="Martinez A.T."/>
            <person name="Grigoriev I.V."/>
        </authorList>
    </citation>
    <scope>NUCLEOTIDE SEQUENCE</scope>
    <source>
        <strain evidence="3">CIRM-BRFM 674</strain>
    </source>
</reference>
<name>A0A9P6CUH4_9AGAR</name>
<evidence type="ECO:0000256" key="1">
    <source>
        <dbReference type="ARBA" id="ARBA00022737"/>
    </source>
</evidence>
<dbReference type="PANTHER" id="PTHR46423">
    <property type="entry name" value="RNA POLYMERASE II-ASSOCIATED PROTEIN 3"/>
    <property type="match status" value="1"/>
</dbReference>
<dbReference type="InterPro" id="IPR011990">
    <property type="entry name" value="TPR-like_helical_dom_sf"/>
</dbReference>
<keyword evidence="1" id="KW-0677">Repeat</keyword>
<evidence type="ECO:0000313" key="4">
    <source>
        <dbReference type="Proteomes" id="UP000807469"/>
    </source>
</evidence>
<dbReference type="Proteomes" id="UP000807469">
    <property type="component" value="Unassembled WGS sequence"/>
</dbReference>
<dbReference type="EMBL" id="MU155408">
    <property type="protein sequence ID" value="KAF9473905.1"/>
    <property type="molecule type" value="Genomic_DNA"/>
</dbReference>
<dbReference type="Gene3D" id="1.25.40.10">
    <property type="entry name" value="Tetratricopeptide repeat domain"/>
    <property type="match status" value="1"/>
</dbReference>
<keyword evidence="2" id="KW-0802">TPR repeat</keyword>
<dbReference type="PANTHER" id="PTHR46423:SF1">
    <property type="entry name" value="RNA POLYMERASE II-ASSOCIATED PROTEIN 3"/>
    <property type="match status" value="1"/>
</dbReference>
<dbReference type="Pfam" id="PF07719">
    <property type="entry name" value="TPR_2"/>
    <property type="match status" value="1"/>
</dbReference>
<accession>A0A9P6CUH4</accession>
<dbReference type="SUPFAM" id="SSF48452">
    <property type="entry name" value="TPR-like"/>
    <property type="match status" value="1"/>
</dbReference>
<dbReference type="OrthoDB" id="629492at2759"/>
<proteinExistence type="predicted"/>
<sequence length="280" mass="31407">MSQSIIASCSDEVISWAATDEAKAHFESSDVNEPVNSFTVAELFKIPDGLSPAWQQFFSKVAKFHEKQCATNPFERKLLVNRSQFMEATGRTEIEMVMHAIILKENGNLEFKKGDVAKAALRYHFAVITFATPDVLNNLAACHLKLHKYDKAEDLATRALEMDMFTNPASIAKAYYRRASARLHMAKFKEAKEDAIAAIRLHTALNSSTEELLVQIQSIHERVSSPDEIQSYLNEQPQCTTNIFSEPEKENIKYVFASACIAVPLSLQALVRTQTSPPSY</sequence>
<dbReference type="AlphaFoldDB" id="A0A9P6CUH4"/>
<keyword evidence="4" id="KW-1185">Reference proteome</keyword>
<dbReference type="InterPro" id="IPR013105">
    <property type="entry name" value="TPR_2"/>
</dbReference>
<organism evidence="3 4">
    <name type="scientific">Pholiota conissans</name>
    <dbReference type="NCBI Taxonomy" id="109636"/>
    <lineage>
        <taxon>Eukaryota</taxon>
        <taxon>Fungi</taxon>
        <taxon>Dikarya</taxon>
        <taxon>Basidiomycota</taxon>
        <taxon>Agaricomycotina</taxon>
        <taxon>Agaricomycetes</taxon>
        <taxon>Agaricomycetidae</taxon>
        <taxon>Agaricales</taxon>
        <taxon>Agaricineae</taxon>
        <taxon>Strophariaceae</taxon>
        <taxon>Pholiota</taxon>
    </lineage>
</organism>
<dbReference type="InterPro" id="IPR051966">
    <property type="entry name" value="RPAP3"/>
</dbReference>
<dbReference type="SMART" id="SM00028">
    <property type="entry name" value="TPR"/>
    <property type="match status" value="2"/>
</dbReference>
<gene>
    <name evidence="3" type="ORF">BDN70DRAFT_348937</name>
</gene>
<dbReference type="GO" id="GO:0101031">
    <property type="term" value="C:protein folding chaperone complex"/>
    <property type="evidence" value="ECO:0007669"/>
    <property type="project" value="TreeGrafter"/>
</dbReference>